<dbReference type="AlphaFoldDB" id="A0AAD2FFA1"/>
<dbReference type="Proteomes" id="UP001295423">
    <property type="component" value="Unassembled WGS sequence"/>
</dbReference>
<evidence type="ECO:0000313" key="2">
    <source>
        <dbReference type="Proteomes" id="UP001295423"/>
    </source>
</evidence>
<dbReference type="Gene3D" id="3.90.550.10">
    <property type="entry name" value="Spore Coat Polysaccharide Biosynthesis Protein SpsA, Chain A"/>
    <property type="match status" value="1"/>
</dbReference>
<protein>
    <recommendedName>
        <fullName evidence="3">2-phospho-L-lactate guanylyltransferase</fullName>
    </recommendedName>
</protein>
<comment type="caution">
    <text evidence="1">The sequence shown here is derived from an EMBL/GenBank/DDBJ whole genome shotgun (WGS) entry which is preliminary data.</text>
</comment>
<evidence type="ECO:0008006" key="3">
    <source>
        <dbReference type="Google" id="ProtNLM"/>
    </source>
</evidence>
<dbReference type="InterPro" id="IPR029044">
    <property type="entry name" value="Nucleotide-diphossugar_trans"/>
</dbReference>
<dbReference type="PANTHER" id="PTHR36529:SF1">
    <property type="entry name" value="GLYCOSYLTRANSFERASE"/>
    <property type="match status" value="1"/>
</dbReference>
<organism evidence="1 2">
    <name type="scientific">Cylindrotheca closterium</name>
    <dbReference type="NCBI Taxonomy" id="2856"/>
    <lineage>
        <taxon>Eukaryota</taxon>
        <taxon>Sar</taxon>
        <taxon>Stramenopiles</taxon>
        <taxon>Ochrophyta</taxon>
        <taxon>Bacillariophyta</taxon>
        <taxon>Bacillariophyceae</taxon>
        <taxon>Bacillariophycidae</taxon>
        <taxon>Bacillariales</taxon>
        <taxon>Bacillariaceae</taxon>
        <taxon>Cylindrotheca</taxon>
    </lineage>
</organism>
<dbReference type="EMBL" id="CAKOGP040000347">
    <property type="protein sequence ID" value="CAJ1934635.1"/>
    <property type="molecule type" value="Genomic_DNA"/>
</dbReference>
<dbReference type="SUPFAM" id="SSF53448">
    <property type="entry name" value="Nucleotide-diphospho-sugar transferases"/>
    <property type="match status" value="1"/>
</dbReference>
<sequence>MPSQQQRQQLTSGCIVVVAKCPIPGKSKTRLAPLLGEDGSAKLAKAMLSDVLLTLEHCSELEKVNKVLLYAPGDETGRSIMASILGAIGIEGYRGAEDSSSGLSKWRLLPMISPNLQSSDLGDILQHALDRVVETPWNQNQERPMSSTGVVFLGMDSPELALPDIVKGLHLASDEVDNQDGEHDKSRLPAVLCPSDDGGYGMLCVPSTSVSRRIFENVYWSHPLTAVSQLKALTDASIPVILGQLMHDIDEPEDVTKLCQRISSRAKIVTENNVATKLTGLEMPSSYSSSSLDMSATEDTKVTHVKSLHPECKYTKLALEELGSLDTKD</sequence>
<evidence type="ECO:0000313" key="1">
    <source>
        <dbReference type="EMBL" id="CAJ1934635.1"/>
    </source>
</evidence>
<dbReference type="Pfam" id="PF09837">
    <property type="entry name" value="DUF2064"/>
    <property type="match status" value="1"/>
</dbReference>
<proteinExistence type="predicted"/>
<gene>
    <name evidence="1" type="ORF">CYCCA115_LOCUS3976</name>
</gene>
<accession>A0AAD2FFA1</accession>
<reference evidence="1" key="1">
    <citation type="submission" date="2023-08" db="EMBL/GenBank/DDBJ databases">
        <authorList>
            <person name="Audoor S."/>
            <person name="Bilcke G."/>
        </authorList>
    </citation>
    <scope>NUCLEOTIDE SEQUENCE</scope>
</reference>
<name>A0AAD2FFA1_9STRA</name>
<keyword evidence="2" id="KW-1185">Reference proteome</keyword>
<dbReference type="InterPro" id="IPR018641">
    <property type="entry name" value="Trfase_1_rSAM/seldom-assoc"/>
</dbReference>
<dbReference type="PANTHER" id="PTHR36529">
    <property type="entry name" value="SLL1095 PROTEIN"/>
    <property type="match status" value="1"/>
</dbReference>